<dbReference type="PANTHER" id="PTHR30050">
    <property type="entry name" value="CHROMOSOMAL REPLICATION INITIATOR PROTEIN DNAA"/>
    <property type="match status" value="1"/>
</dbReference>
<dbReference type="EMBL" id="CVRR01000082">
    <property type="protein sequence ID" value="CRL42904.1"/>
    <property type="molecule type" value="Genomic_DNA"/>
</dbReference>
<dbReference type="GO" id="GO:0006260">
    <property type="term" value="P:DNA replication"/>
    <property type="evidence" value="ECO:0007669"/>
    <property type="project" value="TreeGrafter"/>
</dbReference>
<dbReference type="EMBL" id="WNAL01000003">
    <property type="protein sequence ID" value="MTR80622.1"/>
    <property type="molecule type" value="Genomic_DNA"/>
</dbReference>
<evidence type="ECO:0000259" key="1">
    <source>
        <dbReference type="SMART" id="SM00382"/>
    </source>
</evidence>
<reference evidence="2" key="1">
    <citation type="submission" date="2015-05" db="EMBL/GenBank/DDBJ databases">
        <authorList>
            <person name="Wang D.B."/>
            <person name="Wang M."/>
        </authorList>
    </citation>
    <scope>NUCLEOTIDE SEQUENCE [LARGE SCALE GENOMIC DNA]</scope>
    <source>
        <strain evidence="2">M72</strain>
    </source>
</reference>
<dbReference type="AlphaFoldDB" id="A0A0M6X0A0"/>
<proteinExistence type="predicted"/>
<dbReference type="PANTHER" id="PTHR30050:SF4">
    <property type="entry name" value="ATP-BINDING PROTEIN RV3427C IN INSERTION SEQUENCE-RELATED"/>
    <property type="match status" value="1"/>
</dbReference>
<dbReference type="InterPro" id="IPR027417">
    <property type="entry name" value="P-loop_NTPase"/>
</dbReference>
<gene>
    <name evidence="3" type="primary">dnaC_3</name>
    <name evidence="3" type="ORF">ERS852420_02571</name>
    <name evidence="4" type="ORF">GMD30_02640</name>
    <name evidence="2" type="ORF">M72_17381</name>
</gene>
<evidence type="ECO:0000313" key="7">
    <source>
        <dbReference type="Proteomes" id="UP000446657"/>
    </source>
</evidence>
<keyword evidence="5" id="KW-1185">Reference proteome</keyword>
<dbReference type="NCBIfam" id="NF005304">
    <property type="entry name" value="PRK06835.1"/>
    <property type="match status" value="1"/>
</dbReference>
<dbReference type="Pfam" id="PF01695">
    <property type="entry name" value="IstB_IS21"/>
    <property type="match status" value="1"/>
</dbReference>
<accession>A0A0M6X0A0</accession>
<dbReference type="EMBL" id="CYXV01000012">
    <property type="protein sequence ID" value="CUN08184.1"/>
    <property type="molecule type" value="Genomic_DNA"/>
</dbReference>
<dbReference type="SMART" id="SM00382">
    <property type="entry name" value="AAA"/>
    <property type="match status" value="1"/>
</dbReference>
<feature type="domain" description="AAA+ ATPase" evidence="1">
    <location>
        <begin position="182"/>
        <end position="316"/>
    </location>
</feature>
<dbReference type="SUPFAM" id="SSF52540">
    <property type="entry name" value="P-loop containing nucleoside triphosphate hydrolases"/>
    <property type="match status" value="1"/>
</dbReference>
<dbReference type="InterPro" id="IPR003593">
    <property type="entry name" value="AAA+_ATPase"/>
</dbReference>
<evidence type="ECO:0000313" key="3">
    <source>
        <dbReference type="EMBL" id="CUN08184.1"/>
    </source>
</evidence>
<reference evidence="5" key="2">
    <citation type="submission" date="2015-05" db="EMBL/GenBank/DDBJ databases">
        <authorList>
            <consortium name="Pathogen Informatics"/>
        </authorList>
    </citation>
    <scope>NUCLEOTIDE SEQUENCE [LARGE SCALE GENOMIC DNA]</scope>
    <source>
        <strain evidence="3 6">2789STDY5608863</strain>
        <strain evidence="5">M72</strain>
    </source>
</reference>
<sequence length="331" mass="38312">MPLSNAQYDEIMHEYDERQLHNRHILETRRAEVLKKLPRLKEIDASVASSSVRQARLHLDGDTHALASLKQELSALSLERQQLLTASGYPADYLDPVYTCPDCKDSGYIDGKKCHCFKQAIINTVYAQSNIRQILRIENFDNFRYDFYSKEEKNPLTGLSSYETAQKAVRECHYFIDDFDHKPKNLLFYGKTGVGKTFLTNCVAKELLDHGYSVIYFTAFQLFDILSKGVFEKDSDAIATHQNIFDCDLLVIDDLGTELINSFTSSQLFLCVNERLIRQKSTIISTNLSVERIKESYSERTFSRILDSYTFINLFTEEDIRKQKRTRIISR</sequence>
<dbReference type="Gene3D" id="3.40.50.300">
    <property type="entry name" value="P-loop containing nucleotide triphosphate hydrolases"/>
    <property type="match status" value="1"/>
</dbReference>
<dbReference type="CDD" id="cd00009">
    <property type="entry name" value="AAA"/>
    <property type="match status" value="1"/>
</dbReference>
<dbReference type="Proteomes" id="UP000095495">
    <property type="component" value="Unassembled WGS sequence"/>
</dbReference>
<reference evidence="4 7" key="3">
    <citation type="journal article" date="2019" name="Nat. Med.">
        <title>A library of human gut bacterial isolates paired with longitudinal multiomics data enables mechanistic microbiome research.</title>
        <authorList>
            <person name="Poyet M."/>
            <person name="Groussin M."/>
            <person name="Gibbons S.M."/>
            <person name="Avila-Pacheco J."/>
            <person name="Jiang X."/>
            <person name="Kearney S.M."/>
            <person name="Perrotta A.R."/>
            <person name="Berdy B."/>
            <person name="Zhao S."/>
            <person name="Lieberman T.D."/>
            <person name="Swanson P.K."/>
            <person name="Smith M."/>
            <person name="Roesemann S."/>
            <person name="Alexander J.E."/>
            <person name="Rich S.A."/>
            <person name="Livny J."/>
            <person name="Vlamakis H."/>
            <person name="Clish C."/>
            <person name="Bullock K."/>
            <person name="Deik A."/>
            <person name="Scott J."/>
            <person name="Pierce K.A."/>
            <person name="Xavier R.J."/>
            <person name="Alm E.J."/>
        </authorList>
    </citation>
    <scope>NUCLEOTIDE SEQUENCE [LARGE SCALE GENOMIC DNA]</scope>
    <source>
        <strain evidence="4 7">BIOML-A1</strain>
    </source>
</reference>
<evidence type="ECO:0000313" key="2">
    <source>
        <dbReference type="EMBL" id="CRL42904.1"/>
    </source>
</evidence>
<evidence type="ECO:0000313" key="4">
    <source>
        <dbReference type="EMBL" id="MTR80622.1"/>
    </source>
</evidence>
<evidence type="ECO:0000313" key="6">
    <source>
        <dbReference type="Proteomes" id="UP000095495"/>
    </source>
</evidence>
<protein>
    <submittedName>
        <fullName evidence="4">AAA family ATPase</fullName>
    </submittedName>
    <submittedName>
        <fullName evidence="2 3">DNA replication protein DnaC</fullName>
    </submittedName>
</protein>
<name>A0A0M6X0A0_9FIRM</name>
<dbReference type="Proteomes" id="UP000446657">
    <property type="component" value="Unassembled WGS sequence"/>
</dbReference>
<organism evidence="2 5">
    <name type="scientific">Roseburia faecis</name>
    <dbReference type="NCBI Taxonomy" id="301302"/>
    <lineage>
        <taxon>Bacteria</taxon>
        <taxon>Bacillati</taxon>
        <taxon>Bacillota</taxon>
        <taxon>Clostridia</taxon>
        <taxon>Lachnospirales</taxon>
        <taxon>Lachnospiraceae</taxon>
        <taxon>Roseburia</taxon>
    </lineage>
</organism>
<dbReference type="OrthoDB" id="9776217at2"/>
<dbReference type="STRING" id="301302.ERS852420_02571"/>
<dbReference type="InterPro" id="IPR002611">
    <property type="entry name" value="IstB_ATP-bd"/>
</dbReference>
<dbReference type="GO" id="GO:0005524">
    <property type="term" value="F:ATP binding"/>
    <property type="evidence" value="ECO:0007669"/>
    <property type="project" value="InterPro"/>
</dbReference>
<dbReference type="RefSeq" id="WP_055068832.1">
    <property type="nucleotide sequence ID" value="NZ_CP173697.1"/>
</dbReference>
<dbReference type="Proteomes" id="UP000049979">
    <property type="component" value="Unassembled WGS sequence"/>
</dbReference>
<evidence type="ECO:0000313" key="5">
    <source>
        <dbReference type="Proteomes" id="UP000049979"/>
    </source>
</evidence>